<name>A0A239H6P5_9PSED</name>
<dbReference type="Gene3D" id="2.70.50.60">
    <property type="entry name" value="abc- transporter (atp binding component) like domain"/>
    <property type="match status" value="1"/>
</dbReference>
<comment type="similarity">
    <text evidence="1">Belongs to the ABC transporter superfamily.</text>
</comment>
<proteinExistence type="inferred from homology"/>
<dbReference type="EMBL" id="FNEC01000009">
    <property type="protein sequence ID" value="SDI85284.1"/>
    <property type="molecule type" value="Genomic_DNA"/>
</dbReference>
<dbReference type="PROSITE" id="PS00211">
    <property type="entry name" value="ABC_TRANSPORTER_1"/>
    <property type="match status" value="1"/>
</dbReference>
<keyword evidence="4 6" id="KW-0067">ATP-binding</keyword>
<evidence type="ECO:0000313" key="9">
    <source>
        <dbReference type="Proteomes" id="UP000199693"/>
    </source>
</evidence>
<evidence type="ECO:0000313" key="6">
    <source>
        <dbReference type="EMBL" id="SDI85284.1"/>
    </source>
</evidence>
<dbReference type="InterPro" id="IPR017871">
    <property type="entry name" value="ABC_transporter-like_CS"/>
</dbReference>
<evidence type="ECO:0000256" key="1">
    <source>
        <dbReference type="ARBA" id="ARBA00005417"/>
    </source>
</evidence>
<sequence>MSSEIAIRVKNIGKVFHTYTKPHDRLVQGLLSLISRVAPSARVKAYFHRKAEARRRDFHALQSVSFEVNKGQTVGIIGRNGSGKSTLLQIICGTLTPTVGEAYFSGKVAALLELGSGFNPEFTGRDNVYLSGQLYGLSKKQIDERYDKIIEFADIGEFVDQPVKTYSSGMMVRLAFSVIAHVDAEILIIDEALAVGDVFFTQKCMRFLRQFMQTGTVLFVSHDTASVKSLCSHVIWLDHGHVVQSGAPKDVCDSYLSALLESQHGKTAKQSPADQSRRLPEISECYDQRQKFLNTSNLRNDLRVFDFNQNSSGYGKDHASIIDVEFRNSNGQRLSWIVGGEEVTLLVRGVGYRDIPSPIVGFYVKDRLGQTLFGENTYLKYRDAPVYLSSGQEFEASFQYQMPILPAGDYSVCVALADGTQSEHTQLHWIHDAIVFRSESSSVTTGLVGIPIREIKIEIV</sequence>
<dbReference type="SUPFAM" id="SSF52540">
    <property type="entry name" value="P-loop containing nucleoside triphosphate hydrolases"/>
    <property type="match status" value="1"/>
</dbReference>
<dbReference type="EMBL" id="FZPC01000006">
    <property type="protein sequence ID" value="SNS76902.1"/>
    <property type="molecule type" value="Genomic_DNA"/>
</dbReference>
<dbReference type="GO" id="GO:0005524">
    <property type="term" value="F:ATP binding"/>
    <property type="evidence" value="ECO:0007669"/>
    <property type="project" value="UniProtKB-KW"/>
</dbReference>
<evidence type="ECO:0000313" key="8">
    <source>
        <dbReference type="Proteomes" id="UP000198309"/>
    </source>
</evidence>
<evidence type="ECO:0000256" key="3">
    <source>
        <dbReference type="ARBA" id="ARBA00022741"/>
    </source>
</evidence>
<keyword evidence="3" id="KW-0547">Nucleotide-binding</keyword>
<reference evidence="7 8" key="2">
    <citation type="submission" date="2017-06" db="EMBL/GenBank/DDBJ databases">
        <authorList>
            <person name="Varghese N."/>
            <person name="Submissions S."/>
        </authorList>
    </citation>
    <scope>NUCLEOTIDE SEQUENCE [LARGE SCALE GENOMIC DNA]</scope>
    <source>
        <strain evidence="7 8">RLD-1</strain>
    </source>
</reference>
<dbReference type="RefSeq" id="WP_089390897.1">
    <property type="nucleotide sequence ID" value="NZ_FNEC01000009.1"/>
</dbReference>
<dbReference type="Pfam" id="PF14524">
    <property type="entry name" value="Wzt_C"/>
    <property type="match status" value="1"/>
</dbReference>
<dbReference type="InterPro" id="IPR003593">
    <property type="entry name" value="AAA+_ATPase"/>
</dbReference>
<dbReference type="GO" id="GO:0016887">
    <property type="term" value="F:ATP hydrolysis activity"/>
    <property type="evidence" value="ECO:0007669"/>
    <property type="project" value="InterPro"/>
</dbReference>
<dbReference type="GO" id="GO:0016020">
    <property type="term" value="C:membrane"/>
    <property type="evidence" value="ECO:0007669"/>
    <property type="project" value="InterPro"/>
</dbReference>
<organism evidence="6 9">
    <name type="scientific">Pseudomonas delhiensis</name>
    <dbReference type="NCBI Taxonomy" id="366289"/>
    <lineage>
        <taxon>Bacteria</taxon>
        <taxon>Pseudomonadati</taxon>
        <taxon>Pseudomonadota</taxon>
        <taxon>Gammaproteobacteria</taxon>
        <taxon>Pseudomonadales</taxon>
        <taxon>Pseudomonadaceae</taxon>
        <taxon>Pseudomonas</taxon>
    </lineage>
</organism>
<evidence type="ECO:0000259" key="5">
    <source>
        <dbReference type="PROSITE" id="PS50893"/>
    </source>
</evidence>
<reference evidence="6 9" key="1">
    <citation type="submission" date="2016-10" db="EMBL/GenBank/DDBJ databases">
        <authorList>
            <person name="de Groot N.N."/>
        </authorList>
    </citation>
    <scope>NUCLEOTIDE SEQUENCE [LARGE SCALE GENOMIC DNA]</scope>
    <source>
        <strain evidence="6 9">CCM 7361</strain>
    </source>
</reference>
<dbReference type="InterPro" id="IPR029439">
    <property type="entry name" value="Wzt_C"/>
</dbReference>
<dbReference type="CDD" id="cd10147">
    <property type="entry name" value="Wzt_C-like"/>
    <property type="match status" value="1"/>
</dbReference>
<evidence type="ECO:0000313" key="7">
    <source>
        <dbReference type="EMBL" id="SNS76902.1"/>
    </source>
</evidence>
<dbReference type="PANTHER" id="PTHR46743:SF2">
    <property type="entry name" value="TEICHOIC ACIDS EXPORT ATP-BINDING PROTEIN TAGH"/>
    <property type="match status" value="1"/>
</dbReference>
<keyword evidence="8" id="KW-1185">Reference proteome</keyword>
<evidence type="ECO:0000256" key="2">
    <source>
        <dbReference type="ARBA" id="ARBA00022448"/>
    </source>
</evidence>
<dbReference type="Proteomes" id="UP000199693">
    <property type="component" value="Unassembled WGS sequence"/>
</dbReference>
<dbReference type="Pfam" id="PF00005">
    <property type="entry name" value="ABC_tran"/>
    <property type="match status" value="1"/>
</dbReference>
<dbReference type="InterPro" id="IPR050683">
    <property type="entry name" value="Bact_Polysacc_Export_ATP-bd"/>
</dbReference>
<dbReference type="SMART" id="SM00382">
    <property type="entry name" value="AAA"/>
    <property type="match status" value="1"/>
</dbReference>
<dbReference type="InterPro" id="IPR015860">
    <property type="entry name" value="ABC_transpr_TagH-like"/>
</dbReference>
<dbReference type="Gene3D" id="3.40.50.300">
    <property type="entry name" value="P-loop containing nucleotide triphosphate hydrolases"/>
    <property type="match status" value="1"/>
</dbReference>
<gene>
    <name evidence="6" type="ORF">SAMN05216189_1009154</name>
    <name evidence="7" type="ORF">SAMN06295949_106215</name>
</gene>
<feature type="domain" description="ABC transporter" evidence="5">
    <location>
        <begin position="41"/>
        <end position="264"/>
    </location>
</feature>
<dbReference type="InterPro" id="IPR027417">
    <property type="entry name" value="P-loop_NTPase"/>
</dbReference>
<dbReference type="AlphaFoldDB" id="A0A239H6P5"/>
<keyword evidence="2" id="KW-0813">Transport</keyword>
<dbReference type="Proteomes" id="UP000198309">
    <property type="component" value="Unassembled WGS sequence"/>
</dbReference>
<protein>
    <submittedName>
        <fullName evidence="6">Lipopolysaccharide transport system ATP-binding protein</fullName>
    </submittedName>
</protein>
<accession>A0A239H6P5</accession>
<dbReference type="InterPro" id="IPR003439">
    <property type="entry name" value="ABC_transporter-like_ATP-bd"/>
</dbReference>
<dbReference type="PROSITE" id="PS50893">
    <property type="entry name" value="ABC_TRANSPORTER_2"/>
    <property type="match status" value="1"/>
</dbReference>
<dbReference type="GO" id="GO:0140359">
    <property type="term" value="F:ABC-type transporter activity"/>
    <property type="evidence" value="ECO:0007669"/>
    <property type="project" value="InterPro"/>
</dbReference>
<dbReference type="CDD" id="cd03220">
    <property type="entry name" value="ABC_KpsT_Wzt"/>
    <property type="match status" value="1"/>
</dbReference>
<evidence type="ECO:0000256" key="4">
    <source>
        <dbReference type="ARBA" id="ARBA00022840"/>
    </source>
</evidence>
<dbReference type="PANTHER" id="PTHR46743">
    <property type="entry name" value="TEICHOIC ACIDS EXPORT ATP-BINDING PROTEIN TAGH"/>
    <property type="match status" value="1"/>
</dbReference>